<dbReference type="AlphaFoldDB" id="A0A5J4KUT2"/>
<organism evidence="2">
    <name type="scientific">hot springs metagenome</name>
    <dbReference type="NCBI Taxonomy" id="433727"/>
    <lineage>
        <taxon>unclassified sequences</taxon>
        <taxon>metagenomes</taxon>
        <taxon>ecological metagenomes</taxon>
    </lineage>
</organism>
<dbReference type="GO" id="GO:0016491">
    <property type="term" value="F:oxidoreductase activity"/>
    <property type="evidence" value="ECO:0007669"/>
    <property type="project" value="InterPro"/>
</dbReference>
<evidence type="ECO:0000259" key="1">
    <source>
        <dbReference type="PROSITE" id="PS51352"/>
    </source>
</evidence>
<reference evidence="2" key="1">
    <citation type="submission" date="2019-10" db="EMBL/GenBank/DDBJ databases">
        <title>Metagenomic sequencing of thiosulfate-disproportionating enrichment culture.</title>
        <authorList>
            <person name="Umezawa K."/>
            <person name="Kojima H."/>
            <person name="Fukui M."/>
        </authorList>
    </citation>
    <scope>NUCLEOTIDE SEQUENCE</scope>
    <source>
        <strain evidence="2">45J</strain>
    </source>
</reference>
<dbReference type="PANTHER" id="PTHR42852">
    <property type="entry name" value="THIOL:DISULFIDE INTERCHANGE PROTEIN DSBE"/>
    <property type="match status" value="1"/>
</dbReference>
<feature type="domain" description="Thioredoxin" evidence="1">
    <location>
        <begin position="25"/>
        <end position="166"/>
    </location>
</feature>
<dbReference type="PROSITE" id="PS51352">
    <property type="entry name" value="THIOREDOXIN_2"/>
    <property type="match status" value="1"/>
</dbReference>
<dbReference type="InterPro" id="IPR036249">
    <property type="entry name" value="Thioredoxin-like_sf"/>
</dbReference>
<sequence>MGRLRFLISMLVFLTLCMFLFANAFAAQSLAPDFALNDITGKKVKLSEFRGRVILLNFWATWCGPCKAEMPSLNNLYNEFKDKGFVVLAVSVDTSEKSVKSFIKDNKLSFPVLMDKNKAVSFDDYGVLGLPTTFLIDKNGGIVEKIMGEREWDSPQIKERILKLIGGKK</sequence>
<dbReference type="InterPro" id="IPR000866">
    <property type="entry name" value="AhpC/TSA"/>
</dbReference>
<dbReference type="SUPFAM" id="SSF52833">
    <property type="entry name" value="Thioredoxin-like"/>
    <property type="match status" value="1"/>
</dbReference>
<dbReference type="GO" id="GO:0016209">
    <property type="term" value="F:antioxidant activity"/>
    <property type="evidence" value="ECO:0007669"/>
    <property type="project" value="InterPro"/>
</dbReference>
<dbReference type="Gene3D" id="3.40.30.10">
    <property type="entry name" value="Glutaredoxin"/>
    <property type="match status" value="1"/>
</dbReference>
<dbReference type="InterPro" id="IPR017937">
    <property type="entry name" value="Thioredoxin_CS"/>
</dbReference>
<dbReference type="CDD" id="cd02966">
    <property type="entry name" value="TlpA_like_family"/>
    <property type="match status" value="1"/>
</dbReference>
<evidence type="ECO:0000313" key="2">
    <source>
        <dbReference type="EMBL" id="GER93318.1"/>
    </source>
</evidence>
<dbReference type="PANTHER" id="PTHR42852:SF13">
    <property type="entry name" value="PROTEIN DIPZ"/>
    <property type="match status" value="1"/>
</dbReference>
<dbReference type="Pfam" id="PF00578">
    <property type="entry name" value="AhpC-TSA"/>
    <property type="match status" value="1"/>
</dbReference>
<accession>A0A5J4KUT2</accession>
<dbReference type="EMBL" id="BLAB01000001">
    <property type="protein sequence ID" value="GER93318.1"/>
    <property type="molecule type" value="Genomic_DNA"/>
</dbReference>
<protein>
    <submittedName>
        <fullName evidence="2">Thiol-disulfide oxidoreductase</fullName>
    </submittedName>
</protein>
<gene>
    <name evidence="2" type="ORF">A45J_1055</name>
</gene>
<dbReference type="PROSITE" id="PS00194">
    <property type="entry name" value="THIOREDOXIN_1"/>
    <property type="match status" value="1"/>
</dbReference>
<comment type="caution">
    <text evidence="2">The sequence shown here is derived from an EMBL/GenBank/DDBJ whole genome shotgun (WGS) entry which is preliminary data.</text>
</comment>
<dbReference type="InterPro" id="IPR013766">
    <property type="entry name" value="Thioredoxin_domain"/>
</dbReference>
<dbReference type="InterPro" id="IPR050553">
    <property type="entry name" value="Thioredoxin_ResA/DsbE_sf"/>
</dbReference>
<proteinExistence type="predicted"/>
<name>A0A5J4KUT2_9ZZZZ</name>